<evidence type="ECO:0000313" key="8">
    <source>
        <dbReference type="EMBL" id="GAA4973796.1"/>
    </source>
</evidence>
<feature type="domain" description="Cytochrome C biogenesis protein transmembrane" evidence="7">
    <location>
        <begin position="16"/>
        <end position="227"/>
    </location>
</feature>
<dbReference type="EMBL" id="BAABIL010000180">
    <property type="protein sequence ID" value="GAA4973796.1"/>
    <property type="molecule type" value="Genomic_DNA"/>
</dbReference>
<evidence type="ECO:0000256" key="5">
    <source>
        <dbReference type="ARBA" id="ARBA00023136"/>
    </source>
</evidence>
<dbReference type="InterPro" id="IPR003834">
    <property type="entry name" value="Cyt_c_assmbl_TM_dom"/>
</dbReference>
<dbReference type="Proteomes" id="UP001501195">
    <property type="component" value="Unassembled WGS sequence"/>
</dbReference>
<proteinExistence type="inferred from homology"/>
<keyword evidence="3 6" id="KW-0812">Transmembrane</keyword>
<protein>
    <submittedName>
        <fullName evidence="8">Cytochrome c biogenesis protein CcdA</fullName>
    </submittedName>
</protein>
<evidence type="ECO:0000256" key="1">
    <source>
        <dbReference type="ARBA" id="ARBA00004141"/>
    </source>
</evidence>
<accession>A0ABP9HLW2</accession>
<name>A0ABP9HLW2_9ACTN</name>
<keyword evidence="4 6" id="KW-1133">Transmembrane helix</keyword>
<feature type="transmembrane region" description="Helical" evidence="6">
    <location>
        <begin position="131"/>
        <end position="155"/>
    </location>
</feature>
<comment type="similarity">
    <text evidence="2">Belongs to the DsbD family.</text>
</comment>
<feature type="transmembrane region" description="Helical" evidence="6">
    <location>
        <begin position="175"/>
        <end position="193"/>
    </location>
</feature>
<dbReference type="PANTHER" id="PTHR31272:SF4">
    <property type="entry name" value="CYTOCHROME C-TYPE BIOGENESIS PROTEIN HI_1454-RELATED"/>
    <property type="match status" value="1"/>
</dbReference>
<evidence type="ECO:0000256" key="4">
    <source>
        <dbReference type="ARBA" id="ARBA00022989"/>
    </source>
</evidence>
<feature type="transmembrane region" description="Helical" evidence="6">
    <location>
        <begin position="65"/>
        <end position="87"/>
    </location>
</feature>
<comment type="subcellular location">
    <subcellularLocation>
        <location evidence="1">Membrane</location>
        <topology evidence="1">Multi-pass membrane protein</topology>
    </subcellularLocation>
</comment>
<sequence>MTQDLQAAVASGSLALAVPVALLAGLVSFLSPCVLPLVPGFLGYVTGMSGTALEQQRRSRLVAGAALFVAGFTAVYVLIGFSLGGLGNALAASQYGLRRVLGAVVVLMGVLFLAEPAWAQRELRLRWRPRAGLLGAPLLGAVFGFGWIPCFGPVLASITALTYDSGTSARGAGLAVAYSAGLGIPFLLLALAFGHGMRAVAVLRRHHVAVKRFGGLLLVVVGLLLVTDTFDALARALRAPFGWAEETVI</sequence>
<dbReference type="Pfam" id="PF02683">
    <property type="entry name" value="DsbD_TM"/>
    <property type="match status" value="1"/>
</dbReference>
<feature type="transmembrane region" description="Helical" evidence="6">
    <location>
        <begin position="213"/>
        <end position="234"/>
    </location>
</feature>
<keyword evidence="9" id="KW-1185">Reference proteome</keyword>
<evidence type="ECO:0000256" key="2">
    <source>
        <dbReference type="ARBA" id="ARBA00006143"/>
    </source>
</evidence>
<dbReference type="PANTHER" id="PTHR31272">
    <property type="entry name" value="CYTOCHROME C-TYPE BIOGENESIS PROTEIN HI_1454-RELATED"/>
    <property type="match status" value="1"/>
</dbReference>
<organism evidence="8 9">
    <name type="scientific">Kineococcus glutinatus</name>
    <dbReference type="NCBI Taxonomy" id="1070872"/>
    <lineage>
        <taxon>Bacteria</taxon>
        <taxon>Bacillati</taxon>
        <taxon>Actinomycetota</taxon>
        <taxon>Actinomycetes</taxon>
        <taxon>Kineosporiales</taxon>
        <taxon>Kineosporiaceae</taxon>
        <taxon>Kineococcus</taxon>
    </lineage>
</organism>
<evidence type="ECO:0000313" key="9">
    <source>
        <dbReference type="Proteomes" id="UP001501195"/>
    </source>
</evidence>
<feature type="transmembrane region" description="Helical" evidence="6">
    <location>
        <begin position="99"/>
        <end position="119"/>
    </location>
</feature>
<gene>
    <name evidence="8" type="ORF">GCM10023225_13880</name>
</gene>
<evidence type="ECO:0000256" key="3">
    <source>
        <dbReference type="ARBA" id="ARBA00022692"/>
    </source>
</evidence>
<dbReference type="InterPro" id="IPR051790">
    <property type="entry name" value="Cytochrome_c-biogenesis_DsbD"/>
</dbReference>
<reference evidence="9" key="1">
    <citation type="journal article" date="2019" name="Int. J. Syst. Evol. Microbiol.">
        <title>The Global Catalogue of Microorganisms (GCM) 10K type strain sequencing project: providing services to taxonomists for standard genome sequencing and annotation.</title>
        <authorList>
            <consortium name="The Broad Institute Genomics Platform"/>
            <consortium name="The Broad Institute Genome Sequencing Center for Infectious Disease"/>
            <person name="Wu L."/>
            <person name="Ma J."/>
        </authorList>
    </citation>
    <scope>NUCLEOTIDE SEQUENCE [LARGE SCALE GENOMIC DNA]</scope>
    <source>
        <strain evidence="9">JCM 18126</strain>
    </source>
</reference>
<keyword evidence="5 6" id="KW-0472">Membrane</keyword>
<dbReference type="RefSeq" id="WP_345711697.1">
    <property type="nucleotide sequence ID" value="NZ_BAABIL010000180.1"/>
</dbReference>
<comment type="caution">
    <text evidence="8">The sequence shown here is derived from an EMBL/GenBank/DDBJ whole genome shotgun (WGS) entry which is preliminary data.</text>
</comment>
<evidence type="ECO:0000256" key="6">
    <source>
        <dbReference type="SAM" id="Phobius"/>
    </source>
</evidence>
<evidence type="ECO:0000259" key="7">
    <source>
        <dbReference type="Pfam" id="PF02683"/>
    </source>
</evidence>